<gene>
    <name evidence="2" type="ORF">PSTG_05353</name>
</gene>
<proteinExistence type="predicted"/>
<evidence type="ECO:0000256" key="1">
    <source>
        <dbReference type="SAM" id="MobiDB-lite"/>
    </source>
</evidence>
<name>A0A0L0VRF4_9BASI</name>
<dbReference type="AlphaFoldDB" id="A0A0L0VRF4"/>
<accession>A0A0L0VRF4</accession>
<feature type="region of interest" description="Disordered" evidence="1">
    <location>
        <begin position="1"/>
        <end position="48"/>
    </location>
</feature>
<reference evidence="3" key="1">
    <citation type="submission" date="2014-03" db="EMBL/GenBank/DDBJ databases">
        <title>The Genome Sequence of Puccinia striiformis f. sp. tritici PST-78.</title>
        <authorList>
            <consortium name="The Broad Institute Genome Sequencing Platform"/>
            <person name="Cuomo C."/>
            <person name="Hulbert S."/>
            <person name="Chen X."/>
            <person name="Walker B."/>
            <person name="Young S.K."/>
            <person name="Zeng Q."/>
            <person name="Gargeya S."/>
            <person name="Fitzgerald M."/>
            <person name="Haas B."/>
            <person name="Abouelleil A."/>
            <person name="Alvarado L."/>
            <person name="Arachchi H.M."/>
            <person name="Berlin A.M."/>
            <person name="Chapman S.B."/>
            <person name="Goldberg J."/>
            <person name="Griggs A."/>
            <person name="Gujja S."/>
            <person name="Hansen M."/>
            <person name="Howarth C."/>
            <person name="Imamovic A."/>
            <person name="Larimer J."/>
            <person name="McCowan C."/>
            <person name="Montmayeur A."/>
            <person name="Murphy C."/>
            <person name="Neiman D."/>
            <person name="Pearson M."/>
            <person name="Priest M."/>
            <person name="Roberts A."/>
            <person name="Saif S."/>
            <person name="Shea T."/>
            <person name="Sisk P."/>
            <person name="Sykes S."/>
            <person name="Wortman J."/>
            <person name="Nusbaum C."/>
            <person name="Birren B."/>
        </authorList>
    </citation>
    <scope>NUCLEOTIDE SEQUENCE [LARGE SCALE GENOMIC DNA]</scope>
    <source>
        <strain evidence="3">race PST-78</strain>
    </source>
</reference>
<organism evidence="2 3">
    <name type="scientific">Puccinia striiformis f. sp. tritici PST-78</name>
    <dbReference type="NCBI Taxonomy" id="1165861"/>
    <lineage>
        <taxon>Eukaryota</taxon>
        <taxon>Fungi</taxon>
        <taxon>Dikarya</taxon>
        <taxon>Basidiomycota</taxon>
        <taxon>Pucciniomycotina</taxon>
        <taxon>Pucciniomycetes</taxon>
        <taxon>Pucciniales</taxon>
        <taxon>Pucciniaceae</taxon>
        <taxon>Puccinia</taxon>
    </lineage>
</organism>
<keyword evidence="3" id="KW-1185">Reference proteome</keyword>
<dbReference type="Proteomes" id="UP000054564">
    <property type="component" value="Unassembled WGS sequence"/>
</dbReference>
<sequence length="165" mass="18418">MIWSLNDELDESVARPPSGSRHLCSKRGGGDDRGEGEGMQEGADNQNSVTFWTNPTYGEVPPPLPALLLFHPTRQIPTPWGQQLTPKDITPVVFVTKINTAHFLHLLKSHKIALDAFELLYVASRSGRESFEIKLQIFILHRGNWVMNHCLDLSPGRCSQRGSSC</sequence>
<dbReference type="EMBL" id="AJIL01000029">
    <property type="protein sequence ID" value="KNF01575.1"/>
    <property type="molecule type" value="Genomic_DNA"/>
</dbReference>
<comment type="caution">
    <text evidence="2">The sequence shown here is derived from an EMBL/GenBank/DDBJ whole genome shotgun (WGS) entry which is preliminary data.</text>
</comment>
<evidence type="ECO:0000313" key="3">
    <source>
        <dbReference type="Proteomes" id="UP000054564"/>
    </source>
</evidence>
<evidence type="ECO:0000313" key="2">
    <source>
        <dbReference type="EMBL" id="KNF01575.1"/>
    </source>
</evidence>
<protein>
    <submittedName>
        <fullName evidence="2">Uncharacterized protein</fullName>
    </submittedName>
</protein>